<keyword evidence="3 15" id="KW-0813">Transport</keyword>
<evidence type="ECO:0000256" key="8">
    <source>
        <dbReference type="ARBA" id="ARBA00022989"/>
    </source>
</evidence>
<evidence type="ECO:0000256" key="7">
    <source>
        <dbReference type="ARBA" id="ARBA00022781"/>
    </source>
</evidence>
<dbReference type="GO" id="GO:0005886">
    <property type="term" value="C:plasma membrane"/>
    <property type="evidence" value="ECO:0007669"/>
    <property type="project" value="UniProtKB-SubCell"/>
</dbReference>
<comment type="function">
    <text evidence="13">Component of the F(0) channel, it forms part of the peripheral stalk, linking F(1) to F(0). The b'-subunit is a diverged and duplicated form of b found in plants and photosynthetic bacteria.</text>
</comment>
<accession>A0A2N5XV77</accession>
<evidence type="ECO:0000256" key="4">
    <source>
        <dbReference type="ARBA" id="ARBA00022475"/>
    </source>
</evidence>
<evidence type="ECO:0000256" key="17">
    <source>
        <dbReference type="SAM" id="Coils"/>
    </source>
</evidence>
<gene>
    <name evidence="15" type="primary">atpF</name>
    <name evidence="19" type="ORF">C0081_04835</name>
</gene>
<evidence type="ECO:0000256" key="5">
    <source>
        <dbReference type="ARBA" id="ARBA00022547"/>
    </source>
</evidence>
<sequence>MAQQQTNAQAEAEQNAEVGHEAAAHTEVAGTADEHIAGGTFPPFDPATFGSQLLWLAITFGLLYYLMSKVALPRIANILEVRRDRIASDLGEAERLKRETDEAIASYEQSLAEARQKAHGIAHTAREEAKTHIEAELSKVEAGISSQLADAEEKISAVKLAAMSEVDAIAQSTTEAILEQLLGSGVAQNDIAAAVAAAKAN</sequence>
<dbReference type="NCBIfam" id="NF006612">
    <property type="entry name" value="PRK09174.1"/>
    <property type="match status" value="1"/>
</dbReference>
<comment type="subcellular location">
    <subcellularLocation>
        <location evidence="1">Cell inner membrane</location>
        <topology evidence="1">Single-pass membrane protein</topology>
    </subcellularLocation>
    <subcellularLocation>
        <location evidence="15">Cell membrane</location>
        <topology evidence="15">Single-pass membrane protein</topology>
    </subcellularLocation>
</comment>
<dbReference type="Gene3D" id="6.10.250.1580">
    <property type="match status" value="1"/>
</dbReference>
<dbReference type="AlphaFoldDB" id="A0A2N5XV77"/>
<evidence type="ECO:0000256" key="10">
    <source>
        <dbReference type="ARBA" id="ARBA00023136"/>
    </source>
</evidence>
<organism evidence="19 20">
    <name type="scientific">Cohaesibacter celericrescens</name>
    <dbReference type="NCBI Taxonomy" id="2067669"/>
    <lineage>
        <taxon>Bacteria</taxon>
        <taxon>Pseudomonadati</taxon>
        <taxon>Pseudomonadota</taxon>
        <taxon>Alphaproteobacteria</taxon>
        <taxon>Hyphomicrobiales</taxon>
        <taxon>Cohaesibacteraceae</taxon>
    </lineage>
</organism>
<comment type="subunit">
    <text evidence="14 15">F-type ATPases have 2 components, F(1) - the catalytic core - and F(0) - the membrane proton channel. F(1) has five subunits: alpha(3), beta(3), gamma(1), delta(1), epsilon(1). F(0) has three main subunits: a(1), b(2) and c(10-14). The alpha and beta chains form an alternating ring which encloses part of the gamma chain. F(1) is attached to F(0) by a central stalk formed by the gamma and epsilon chains, while a peripheral stalk is formed by the delta and b chains.</text>
</comment>
<evidence type="ECO:0000256" key="18">
    <source>
        <dbReference type="SAM" id="MobiDB-lite"/>
    </source>
</evidence>
<proteinExistence type="inferred from homology"/>
<keyword evidence="11 15" id="KW-0066">ATP synthesis</keyword>
<evidence type="ECO:0000256" key="9">
    <source>
        <dbReference type="ARBA" id="ARBA00023065"/>
    </source>
</evidence>
<dbReference type="OrthoDB" id="9805716at2"/>
<keyword evidence="10 15" id="KW-0472">Membrane</keyword>
<dbReference type="PANTHER" id="PTHR33445">
    <property type="entry name" value="ATP SYNTHASE SUBUNIT B', CHLOROPLASTIC"/>
    <property type="match status" value="1"/>
</dbReference>
<feature type="compositionally biased region" description="Low complexity" evidence="18">
    <location>
        <begin position="1"/>
        <end position="17"/>
    </location>
</feature>
<comment type="caution">
    <text evidence="19">The sequence shown here is derived from an EMBL/GenBank/DDBJ whole genome shotgun (WGS) entry which is preliminary data.</text>
</comment>
<dbReference type="InterPro" id="IPR050059">
    <property type="entry name" value="ATP_synthase_B_chain"/>
</dbReference>
<dbReference type="RefSeq" id="WP_101532673.1">
    <property type="nucleotide sequence ID" value="NZ_JBFHIU010000001.1"/>
</dbReference>
<protein>
    <recommendedName>
        <fullName evidence="15">ATP synthase subunit b</fullName>
    </recommendedName>
    <alternativeName>
        <fullName evidence="15">ATP synthase F(0) sector subunit b</fullName>
    </alternativeName>
    <alternativeName>
        <fullName evidence="15">ATPase subunit I</fullName>
    </alternativeName>
    <alternativeName>
        <fullName evidence="15">F-type ATPase subunit b</fullName>
        <shortName evidence="15">F-ATPase subunit b</shortName>
    </alternativeName>
</protein>
<evidence type="ECO:0000256" key="14">
    <source>
        <dbReference type="ARBA" id="ARBA00025830"/>
    </source>
</evidence>
<dbReference type="Proteomes" id="UP000234881">
    <property type="component" value="Unassembled WGS sequence"/>
</dbReference>
<evidence type="ECO:0000256" key="12">
    <source>
        <dbReference type="ARBA" id="ARBA00025198"/>
    </source>
</evidence>
<evidence type="ECO:0000256" key="13">
    <source>
        <dbReference type="ARBA" id="ARBA00025614"/>
    </source>
</evidence>
<dbReference type="GO" id="GO:0016787">
    <property type="term" value="F:hydrolase activity"/>
    <property type="evidence" value="ECO:0007669"/>
    <property type="project" value="UniProtKB-KW"/>
</dbReference>
<keyword evidence="9 15" id="KW-0406">Ion transport</keyword>
<evidence type="ECO:0000256" key="11">
    <source>
        <dbReference type="ARBA" id="ARBA00023310"/>
    </source>
</evidence>
<keyword evidence="7 15" id="KW-0375">Hydrogen ion transport</keyword>
<keyword evidence="17" id="KW-0175">Coiled coil</keyword>
<dbReference type="CDD" id="cd06503">
    <property type="entry name" value="ATP-synt_Fo_b"/>
    <property type="match status" value="1"/>
</dbReference>
<keyword evidence="4 15" id="KW-1003">Cell membrane</keyword>
<comment type="function">
    <text evidence="12 15">F(1)F(0) ATP synthase produces ATP from ADP in the presence of a proton or sodium gradient. F-type ATPases consist of two structural domains, F(1) containing the extramembraneous catalytic core and F(0) containing the membrane proton channel, linked together by a central stalk and a peripheral stalk. During catalysis, ATP synthesis in the catalytic domain of F(1) is coupled via a rotary mechanism of the central stalk subunits to proton translocation.</text>
</comment>
<dbReference type="PANTHER" id="PTHR33445:SF1">
    <property type="entry name" value="ATP SYNTHASE SUBUNIT B"/>
    <property type="match status" value="1"/>
</dbReference>
<evidence type="ECO:0000256" key="15">
    <source>
        <dbReference type="HAMAP-Rule" id="MF_01398"/>
    </source>
</evidence>
<comment type="similarity">
    <text evidence="2 15 16">Belongs to the ATPase B chain family.</text>
</comment>
<dbReference type="InterPro" id="IPR002146">
    <property type="entry name" value="ATP_synth_b/b'su_bac/chlpt"/>
</dbReference>
<evidence type="ECO:0000256" key="2">
    <source>
        <dbReference type="ARBA" id="ARBA00005513"/>
    </source>
</evidence>
<evidence type="ECO:0000256" key="6">
    <source>
        <dbReference type="ARBA" id="ARBA00022692"/>
    </source>
</evidence>
<evidence type="ECO:0000256" key="16">
    <source>
        <dbReference type="RuleBase" id="RU003848"/>
    </source>
</evidence>
<feature type="region of interest" description="Disordered" evidence="18">
    <location>
        <begin position="1"/>
        <end position="20"/>
    </location>
</feature>
<dbReference type="GO" id="GO:0045259">
    <property type="term" value="C:proton-transporting ATP synthase complex"/>
    <property type="evidence" value="ECO:0007669"/>
    <property type="project" value="UniProtKB-KW"/>
</dbReference>
<name>A0A2N5XV77_9HYPH</name>
<keyword evidence="8 15" id="KW-1133">Transmembrane helix</keyword>
<evidence type="ECO:0000313" key="20">
    <source>
        <dbReference type="Proteomes" id="UP000234881"/>
    </source>
</evidence>
<reference evidence="19 20" key="1">
    <citation type="submission" date="2018-01" db="EMBL/GenBank/DDBJ databases">
        <title>The draft genome sequence of Cohaesibacter sp. H1304.</title>
        <authorList>
            <person name="Wang N.-N."/>
            <person name="Du Z.-J."/>
        </authorList>
    </citation>
    <scope>NUCLEOTIDE SEQUENCE [LARGE SCALE GENOMIC DNA]</scope>
    <source>
        <strain evidence="19 20">H1304</strain>
    </source>
</reference>
<keyword evidence="6 15" id="KW-0812">Transmembrane</keyword>
<evidence type="ECO:0000256" key="3">
    <source>
        <dbReference type="ARBA" id="ARBA00022448"/>
    </source>
</evidence>
<dbReference type="GO" id="GO:0046961">
    <property type="term" value="F:proton-transporting ATPase activity, rotational mechanism"/>
    <property type="evidence" value="ECO:0007669"/>
    <property type="project" value="TreeGrafter"/>
</dbReference>
<keyword evidence="5 15" id="KW-0138">CF(0)</keyword>
<dbReference type="EMBL" id="PKUQ01000008">
    <property type="protein sequence ID" value="PLW78422.1"/>
    <property type="molecule type" value="Genomic_DNA"/>
</dbReference>
<dbReference type="HAMAP" id="MF_01398">
    <property type="entry name" value="ATP_synth_b_bprime"/>
    <property type="match status" value="1"/>
</dbReference>
<keyword evidence="19" id="KW-0378">Hydrolase</keyword>
<evidence type="ECO:0000313" key="19">
    <source>
        <dbReference type="EMBL" id="PLW78422.1"/>
    </source>
</evidence>
<evidence type="ECO:0000256" key="1">
    <source>
        <dbReference type="ARBA" id="ARBA00004377"/>
    </source>
</evidence>
<dbReference type="Pfam" id="PF00430">
    <property type="entry name" value="ATP-synt_B"/>
    <property type="match status" value="1"/>
</dbReference>
<feature type="transmembrane region" description="Helical" evidence="15">
    <location>
        <begin position="49"/>
        <end position="67"/>
    </location>
</feature>
<keyword evidence="20" id="KW-1185">Reference proteome</keyword>
<feature type="coiled-coil region" evidence="17">
    <location>
        <begin position="90"/>
        <end position="117"/>
    </location>
</feature>
<dbReference type="GO" id="GO:0046933">
    <property type="term" value="F:proton-transporting ATP synthase activity, rotational mechanism"/>
    <property type="evidence" value="ECO:0007669"/>
    <property type="project" value="UniProtKB-UniRule"/>
</dbReference>